<name>W6ZIY5_COCMI</name>
<feature type="region of interest" description="Disordered" evidence="1">
    <location>
        <begin position="132"/>
        <end position="238"/>
    </location>
</feature>
<dbReference type="GeneID" id="19127673"/>
<organism evidence="3 4">
    <name type="scientific">Bipolaris oryzae ATCC 44560</name>
    <dbReference type="NCBI Taxonomy" id="930090"/>
    <lineage>
        <taxon>Eukaryota</taxon>
        <taxon>Fungi</taxon>
        <taxon>Dikarya</taxon>
        <taxon>Ascomycota</taxon>
        <taxon>Pezizomycotina</taxon>
        <taxon>Dothideomycetes</taxon>
        <taxon>Pleosporomycetidae</taxon>
        <taxon>Pleosporales</taxon>
        <taxon>Pleosporineae</taxon>
        <taxon>Pleosporaceae</taxon>
        <taxon>Bipolaris</taxon>
    </lineage>
</organism>
<evidence type="ECO:0000313" key="3">
    <source>
        <dbReference type="EMBL" id="EUC47389.1"/>
    </source>
</evidence>
<dbReference type="Proteomes" id="UP000054032">
    <property type="component" value="Unassembled WGS sequence"/>
</dbReference>
<dbReference type="AlphaFoldDB" id="W6ZIY5"/>
<keyword evidence="2" id="KW-1133">Transmembrane helix</keyword>
<keyword evidence="2" id="KW-0812">Transmembrane</keyword>
<keyword evidence="4" id="KW-1185">Reference proteome</keyword>
<protein>
    <submittedName>
        <fullName evidence="3">Uncharacterized protein</fullName>
    </submittedName>
</protein>
<proteinExistence type="predicted"/>
<feature type="compositionally biased region" description="Basic and acidic residues" evidence="1">
    <location>
        <begin position="219"/>
        <end position="238"/>
    </location>
</feature>
<gene>
    <name evidence="3" type="ORF">COCMIDRAFT_90383</name>
</gene>
<evidence type="ECO:0000313" key="4">
    <source>
        <dbReference type="Proteomes" id="UP000054032"/>
    </source>
</evidence>
<keyword evidence="2" id="KW-0472">Membrane</keyword>
<dbReference type="EMBL" id="KI963953">
    <property type="protein sequence ID" value="EUC47389.1"/>
    <property type="molecule type" value="Genomic_DNA"/>
</dbReference>
<dbReference type="HOGENOM" id="CLU_073635_0_0_1"/>
<dbReference type="RefSeq" id="XP_007686105.1">
    <property type="nucleotide sequence ID" value="XM_007687915.1"/>
</dbReference>
<reference evidence="3 4" key="1">
    <citation type="journal article" date="2013" name="PLoS Genet.">
        <title>Comparative genome structure, secondary metabolite, and effector coding capacity across Cochliobolus pathogens.</title>
        <authorList>
            <person name="Condon B.J."/>
            <person name="Leng Y."/>
            <person name="Wu D."/>
            <person name="Bushley K.E."/>
            <person name="Ohm R.A."/>
            <person name="Otillar R."/>
            <person name="Martin J."/>
            <person name="Schackwitz W."/>
            <person name="Grimwood J."/>
            <person name="MohdZainudin N."/>
            <person name="Xue C."/>
            <person name="Wang R."/>
            <person name="Manning V.A."/>
            <person name="Dhillon B."/>
            <person name="Tu Z.J."/>
            <person name="Steffenson B.J."/>
            <person name="Salamov A."/>
            <person name="Sun H."/>
            <person name="Lowry S."/>
            <person name="LaButti K."/>
            <person name="Han J."/>
            <person name="Copeland A."/>
            <person name="Lindquist E."/>
            <person name="Barry K."/>
            <person name="Schmutz J."/>
            <person name="Baker S.E."/>
            <person name="Ciuffetti L.M."/>
            <person name="Grigoriev I.V."/>
            <person name="Zhong S."/>
            <person name="Turgeon B.G."/>
        </authorList>
    </citation>
    <scope>NUCLEOTIDE SEQUENCE [LARGE SCALE GENOMIC DNA]</scope>
    <source>
        <strain evidence="3 4">ATCC 44560</strain>
    </source>
</reference>
<dbReference type="eggNOG" id="ENOG502SGJ9">
    <property type="taxonomic scope" value="Eukaryota"/>
</dbReference>
<dbReference type="KEGG" id="bor:COCMIDRAFT_90383"/>
<feature type="compositionally biased region" description="Basic and acidic residues" evidence="1">
    <location>
        <begin position="155"/>
        <end position="168"/>
    </location>
</feature>
<dbReference type="OrthoDB" id="5414285at2759"/>
<evidence type="ECO:0000256" key="1">
    <source>
        <dbReference type="SAM" id="MobiDB-lite"/>
    </source>
</evidence>
<evidence type="ECO:0000256" key="2">
    <source>
        <dbReference type="SAM" id="Phobius"/>
    </source>
</evidence>
<sequence>MNGWLVFAIILILLVSGTYFGWYFYARWNASRNGLPPPSMNPMVAFSSSNAEASNYPGPAPTGIKGWIDTQVRKFKNRNNRYTTGSGYEDTGYGSRGVGGGRGAGSRLDPDEAWSSRVGDEAYYEEQELGLHDPPHAANQSANPFAGEPARGRSRTRESYDEHLDAHSARNPFGDDAAAAASLRGVSPRPVMDADTGYHGAATAGKSRADPHKKSGSPDSHHDKSPTESRRSVFREAI</sequence>
<feature type="region of interest" description="Disordered" evidence="1">
    <location>
        <begin position="80"/>
        <end position="113"/>
    </location>
</feature>
<feature type="compositionally biased region" description="Gly residues" evidence="1">
    <location>
        <begin position="94"/>
        <end position="104"/>
    </location>
</feature>
<dbReference type="STRING" id="930090.W6ZIY5"/>
<feature type="transmembrane region" description="Helical" evidence="2">
    <location>
        <begin position="6"/>
        <end position="25"/>
    </location>
</feature>
<accession>W6ZIY5</accession>